<keyword evidence="1" id="KW-0812">Transmembrane</keyword>
<comment type="caution">
    <text evidence="2">The sequence shown here is derived from an EMBL/GenBank/DDBJ whole genome shotgun (WGS) entry which is preliminary data.</text>
</comment>
<keyword evidence="1" id="KW-0472">Membrane</keyword>
<dbReference type="AlphaFoldDB" id="A0AA91PZU3"/>
<gene>
    <name evidence="2" type="ORF">A9F13_08g01529</name>
</gene>
<protein>
    <submittedName>
        <fullName evidence="2">Uncharacterized protein</fullName>
    </submittedName>
</protein>
<dbReference type="EMBL" id="LYUB02000008">
    <property type="protein sequence ID" value="OVF08452.1"/>
    <property type="molecule type" value="Genomic_DNA"/>
</dbReference>
<organism evidence="2 3">
    <name type="scientific">Clavispora lusitaniae</name>
    <name type="common">Candida lusitaniae</name>
    <dbReference type="NCBI Taxonomy" id="36911"/>
    <lineage>
        <taxon>Eukaryota</taxon>
        <taxon>Fungi</taxon>
        <taxon>Dikarya</taxon>
        <taxon>Ascomycota</taxon>
        <taxon>Saccharomycotina</taxon>
        <taxon>Pichiomycetes</taxon>
        <taxon>Metschnikowiaceae</taxon>
        <taxon>Clavispora</taxon>
    </lineage>
</organism>
<evidence type="ECO:0000313" key="3">
    <source>
        <dbReference type="Proteomes" id="UP000195602"/>
    </source>
</evidence>
<feature type="transmembrane region" description="Helical" evidence="1">
    <location>
        <begin position="253"/>
        <end position="272"/>
    </location>
</feature>
<evidence type="ECO:0000256" key="1">
    <source>
        <dbReference type="SAM" id="Phobius"/>
    </source>
</evidence>
<accession>A0AA91PZU3</accession>
<dbReference type="KEGG" id="clus:A9F13_08g01529"/>
<proteinExistence type="predicted"/>
<name>A0AA91PZU3_CLALS</name>
<reference evidence="2 3" key="1">
    <citation type="submission" date="2017-04" db="EMBL/GenBank/DDBJ databases">
        <title>Draft genome of the yeast Clavispora lusitaniae type strain CBS 6936.</title>
        <authorList>
            <person name="Durrens P."/>
            <person name="Klopp C."/>
            <person name="Biteau N."/>
            <person name="Fitton-Ouhabi V."/>
            <person name="Dementhon K."/>
            <person name="Accoceberry I."/>
            <person name="Sherman D.J."/>
            <person name="Noel T."/>
        </authorList>
    </citation>
    <scope>NUCLEOTIDE SEQUENCE [LARGE SCALE GENOMIC DNA]</scope>
    <source>
        <strain evidence="2 3">CBS 6936</strain>
    </source>
</reference>
<keyword evidence="1" id="KW-1133">Transmembrane helix</keyword>
<evidence type="ECO:0000313" key="2">
    <source>
        <dbReference type="EMBL" id="OVF08452.1"/>
    </source>
</evidence>
<dbReference type="Proteomes" id="UP000195602">
    <property type="component" value="Unassembled WGS sequence"/>
</dbReference>
<sequence length="416" mass="48446">MDDSYFGAPPDPHFAKGLKCYVVLRLLRVKRPWLWALLVSTNPALRRFFASLSGNLKHPRVVARRVNKSANLVSCGLLYAATANNYSIPKDYLSLYIVMTYYGELNPPSSNLVVSPSTQSFSKLHAYKEHGWVRWLYRNKHKVIFPAIFAQILSNYLTPTTYRLNHKYLSSSIRNYILNPVWTNFHMSSAGQYVNWAGLLKSYVLHNGAFFAYYYCSKAIKSAIASFYTPDDRQPWKHRFLYAIHRANAVANFIYSPQLLSMLLLSLTSPLLAHRKIRSFYLKHTKQFIKYYIKVIGFIAAFVSMQLATLHILPNEEDETGSARHLSTSFMDALNMYLFRLIVLSKWRIVKSNHPWFRFLRYGTWDRIETFVMCYGVWKLMNITDHINLNRFGQDRAECERLATVPLLRVIQKIMA</sequence>
<feature type="transmembrane region" description="Helical" evidence="1">
    <location>
        <begin position="292"/>
        <end position="313"/>
    </location>
</feature>
<feature type="transmembrane region" description="Helical" evidence="1">
    <location>
        <begin position="333"/>
        <end position="350"/>
    </location>
</feature>